<organism evidence="1">
    <name type="scientific">Bradyrhizobium barranii subsp. barranii</name>
    <dbReference type="NCBI Taxonomy" id="2823807"/>
    <lineage>
        <taxon>Bacteria</taxon>
        <taxon>Pseudomonadati</taxon>
        <taxon>Pseudomonadota</taxon>
        <taxon>Alphaproteobacteria</taxon>
        <taxon>Hyphomicrobiales</taxon>
        <taxon>Nitrobacteraceae</taxon>
        <taxon>Bradyrhizobium</taxon>
        <taxon>Bradyrhizobium barranii</taxon>
    </lineage>
</organism>
<evidence type="ECO:0000313" key="1">
    <source>
        <dbReference type="EMBL" id="MBO1869174.1"/>
    </source>
</evidence>
<gene>
    <name evidence="2" type="ORF">J4G43_052835</name>
    <name evidence="1" type="ORF">J4G43_53245</name>
</gene>
<name>A0A939MGF2_9BRAD</name>
<reference evidence="1" key="1">
    <citation type="submission" date="2021-03" db="EMBL/GenBank/DDBJ databases">
        <title>Whole Genome Sequence of Bradyrhizobium sp. Strain 144S4.</title>
        <authorList>
            <person name="Bromfield E.S.P."/>
            <person name="Cloutier S."/>
        </authorList>
    </citation>
    <scope>NUCLEOTIDE SEQUENCE [LARGE SCALE GENOMIC DNA]</scope>
    <source>
        <strain evidence="1">144S4</strain>
    </source>
</reference>
<protein>
    <submittedName>
        <fullName evidence="1">Uncharacterized protein</fullName>
    </submittedName>
</protein>
<proteinExistence type="predicted"/>
<dbReference type="AlphaFoldDB" id="A0A939MGF2"/>
<dbReference type="EMBL" id="CP086137">
    <property type="protein sequence ID" value="UEM17916.1"/>
    <property type="molecule type" value="Genomic_DNA"/>
</dbReference>
<dbReference type="RefSeq" id="WP_208089724.1">
    <property type="nucleotide sequence ID" value="NZ_CP086137.1"/>
</dbReference>
<dbReference type="Proteomes" id="UP000664702">
    <property type="component" value="Plasmid pBb144S4a"/>
</dbReference>
<dbReference type="KEGG" id="bban:J4G43_052835"/>
<geneLocation type="plasmid" evidence="2 3">
    <name>pBb144S4a</name>
</geneLocation>
<accession>A0A939MGF2</accession>
<dbReference type="EMBL" id="JAGEMI010000004">
    <property type="protein sequence ID" value="MBO1869174.1"/>
    <property type="molecule type" value="Genomic_DNA"/>
</dbReference>
<keyword evidence="2" id="KW-0614">Plasmid</keyword>
<evidence type="ECO:0000313" key="2">
    <source>
        <dbReference type="EMBL" id="UEM17916.1"/>
    </source>
</evidence>
<evidence type="ECO:0000313" key="3">
    <source>
        <dbReference type="Proteomes" id="UP000664702"/>
    </source>
</evidence>
<sequence>MAVTDDEFLFDIQFAALFHGDEKVRRSAMELHWHLLDFKRAREKKRIEDAQNKSLELQN</sequence>
<reference evidence="2 3" key="2">
    <citation type="journal article" date="2022" name="Int. J. Syst. Evol. Microbiol.">
        <title>Strains of Bradyrhizobium barranii sp. nov. associated with legumes native to Canada are symbionts of soybeans and belong to different subspecies (subsp. barranii subsp. nov. and subsp. apii subsp. nov.) and symbiovars (sv. glycinearum and sv. septentrionale).</title>
        <authorList>
            <person name="Bromfield E.S.P."/>
            <person name="Cloutier S."/>
            <person name="Wasai-Hara S."/>
            <person name="Minamisawa K."/>
        </authorList>
    </citation>
    <scope>NUCLEOTIDE SEQUENCE [LARGE SCALE GENOMIC DNA]</scope>
    <source>
        <strain evidence="3">144S4</strain>
        <plasmid evidence="2 3">pBb144S4a</plasmid>
    </source>
</reference>